<gene>
    <name evidence="14" type="ORF">F511_08871</name>
</gene>
<dbReference type="InterPro" id="IPR036249">
    <property type="entry name" value="Thioredoxin-like_sf"/>
</dbReference>
<name>A0A2Z7C9U9_9LAMI</name>
<comment type="function">
    <text evidence="12">Acts as a protein-folding catalyst that interacts with nascent polypeptides to catalyze the formation, isomerization, and reduction or oxidation of disulfide bonds.</text>
</comment>
<dbReference type="AlphaFoldDB" id="A0A2Z7C9U9"/>
<protein>
    <recommendedName>
        <fullName evidence="4">protein disulfide-isomerase</fullName>
        <ecNumber evidence="4">5.3.4.1</ecNumber>
    </recommendedName>
</protein>
<dbReference type="PROSITE" id="PS51352">
    <property type="entry name" value="THIOREDOXIN_2"/>
    <property type="match status" value="1"/>
</dbReference>
<dbReference type="GO" id="GO:0006457">
    <property type="term" value="P:protein folding"/>
    <property type="evidence" value="ECO:0007669"/>
    <property type="project" value="TreeGrafter"/>
</dbReference>
<evidence type="ECO:0000256" key="3">
    <source>
        <dbReference type="ARBA" id="ARBA00006347"/>
    </source>
</evidence>
<dbReference type="EMBL" id="KQ997644">
    <property type="protein sequence ID" value="KZV43800.1"/>
    <property type="molecule type" value="Genomic_DNA"/>
</dbReference>
<keyword evidence="5" id="KW-0732">Signal</keyword>
<dbReference type="OrthoDB" id="427280at2759"/>
<keyword evidence="6" id="KW-0677">Repeat</keyword>
<dbReference type="PANTHER" id="PTHR18929:SF189">
    <property type="entry name" value="PROTEIN DISULFIDE ISOMERASE-LIKE 1-5-RELATED"/>
    <property type="match status" value="1"/>
</dbReference>
<evidence type="ECO:0000313" key="15">
    <source>
        <dbReference type="Proteomes" id="UP000250235"/>
    </source>
</evidence>
<dbReference type="FunFam" id="3.40.30.10:FF:000134">
    <property type="entry name" value="Protein disulfide-isomerase"/>
    <property type="match status" value="1"/>
</dbReference>
<dbReference type="FunFam" id="3.40.30.10:FF:000042">
    <property type="entry name" value="protein disulfide-isomerase A2"/>
    <property type="match status" value="1"/>
</dbReference>
<dbReference type="Pfam" id="PF13848">
    <property type="entry name" value="Thioredoxin_6"/>
    <property type="match status" value="1"/>
</dbReference>
<evidence type="ECO:0000256" key="1">
    <source>
        <dbReference type="ARBA" id="ARBA00001182"/>
    </source>
</evidence>
<dbReference type="PANTHER" id="PTHR18929">
    <property type="entry name" value="PROTEIN DISULFIDE ISOMERASE"/>
    <property type="match status" value="1"/>
</dbReference>
<evidence type="ECO:0000256" key="8">
    <source>
        <dbReference type="ARBA" id="ARBA00023157"/>
    </source>
</evidence>
<evidence type="ECO:0000256" key="11">
    <source>
        <dbReference type="ARBA" id="ARBA00023284"/>
    </source>
</evidence>
<dbReference type="EC" id="5.3.4.1" evidence="4"/>
<evidence type="ECO:0000256" key="5">
    <source>
        <dbReference type="ARBA" id="ARBA00022729"/>
    </source>
</evidence>
<evidence type="ECO:0000256" key="9">
    <source>
        <dbReference type="ARBA" id="ARBA00023180"/>
    </source>
</evidence>
<sequence length="424" mass="47403">MPRFAEAANVLKGLGSPLLMAKLDAERYPKAASSLGIKGFPTLLLFVNGTSQPYTSGFSSEEMVVWARKKTGSPVIRIESIAEANEFLKQHAMYAVGLFENFEGPDHEEFIKAATAENEIQFVETSNSEVAKILYPVTKPTKLFFGLVKSEPEQHTSLDGDLSADRILHFLENKKFPLVTIMTEANSAKVYASPKKLQVYVFAEADELKKLLEPLQEIAWKFNSEIMFVAVDIEEDNLAKPFLTLFGLEDSEETIVIGFDYNGNSKFLLESDLTSRNIEEFCTGLLRGTLPQYYKSQPIPENKNATILTVVGKTFDDLVLNSPTNIFLEVHTPWCITCESTSKQVEKLAKHFKGLDGLVFARIDVSTNEHPKLLVEDYPTLLFYPAKDKSNPIKFPTKSGVKELAALINRHLKSQEGSMAKDEL</sequence>
<evidence type="ECO:0000256" key="10">
    <source>
        <dbReference type="ARBA" id="ARBA00023235"/>
    </source>
</evidence>
<keyword evidence="7" id="KW-0256">Endoplasmic reticulum</keyword>
<dbReference type="Proteomes" id="UP000250235">
    <property type="component" value="Unassembled WGS sequence"/>
</dbReference>
<keyword evidence="9" id="KW-0325">Glycoprotein</keyword>
<proteinExistence type="inferred from homology"/>
<dbReference type="FunFam" id="3.40.30.10:FF:000204">
    <property type="entry name" value="Protein disulfide isomerase-like 1-6"/>
    <property type="match status" value="1"/>
</dbReference>
<dbReference type="CDD" id="cd02982">
    <property type="entry name" value="PDI_b'_family"/>
    <property type="match status" value="1"/>
</dbReference>
<dbReference type="GO" id="GO:0005788">
    <property type="term" value="C:endoplasmic reticulum lumen"/>
    <property type="evidence" value="ECO:0007669"/>
    <property type="project" value="UniProtKB-SubCell"/>
</dbReference>
<dbReference type="CDD" id="cd02995">
    <property type="entry name" value="PDI_a_PDI_a'_C"/>
    <property type="match status" value="1"/>
</dbReference>
<reference evidence="14 15" key="1">
    <citation type="journal article" date="2015" name="Proc. Natl. Acad. Sci. U.S.A.">
        <title>The resurrection genome of Boea hygrometrica: A blueprint for survival of dehydration.</title>
        <authorList>
            <person name="Xiao L."/>
            <person name="Yang G."/>
            <person name="Zhang L."/>
            <person name="Yang X."/>
            <person name="Zhao S."/>
            <person name="Ji Z."/>
            <person name="Zhou Q."/>
            <person name="Hu M."/>
            <person name="Wang Y."/>
            <person name="Chen M."/>
            <person name="Xu Y."/>
            <person name="Jin H."/>
            <person name="Xiao X."/>
            <person name="Hu G."/>
            <person name="Bao F."/>
            <person name="Hu Y."/>
            <person name="Wan P."/>
            <person name="Li L."/>
            <person name="Deng X."/>
            <person name="Kuang T."/>
            <person name="Xiang C."/>
            <person name="Zhu J.K."/>
            <person name="Oliver M.J."/>
            <person name="He Y."/>
        </authorList>
    </citation>
    <scope>NUCLEOTIDE SEQUENCE [LARGE SCALE GENOMIC DNA]</scope>
    <source>
        <strain evidence="15">cv. XS01</strain>
    </source>
</reference>
<dbReference type="InterPro" id="IPR013766">
    <property type="entry name" value="Thioredoxin_domain"/>
</dbReference>
<comment type="similarity">
    <text evidence="3">Belongs to the protein disulfide isomerase family.</text>
</comment>
<dbReference type="SUPFAM" id="SSF52833">
    <property type="entry name" value="Thioredoxin-like"/>
    <property type="match status" value="4"/>
</dbReference>
<evidence type="ECO:0000256" key="12">
    <source>
        <dbReference type="ARBA" id="ARBA00054003"/>
    </source>
</evidence>
<accession>A0A2Z7C9U9</accession>
<dbReference type="Gene3D" id="3.40.30.10">
    <property type="entry name" value="Glutaredoxin"/>
    <property type="match status" value="4"/>
</dbReference>
<keyword evidence="10" id="KW-0413">Isomerase</keyword>
<comment type="catalytic activity">
    <reaction evidence="1">
        <text>Catalyzes the rearrangement of -S-S- bonds in proteins.</text>
        <dbReference type="EC" id="5.3.4.1"/>
    </reaction>
</comment>
<keyword evidence="11" id="KW-0676">Redox-active center</keyword>
<dbReference type="GO" id="GO:0003756">
    <property type="term" value="F:protein disulfide isomerase activity"/>
    <property type="evidence" value="ECO:0007669"/>
    <property type="project" value="UniProtKB-EC"/>
</dbReference>
<dbReference type="Pfam" id="PF00085">
    <property type="entry name" value="Thioredoxin"/>
    <property type="match status" value="2"/>
</dbReference>
<comment type="subcellular location">
    <subcellularLocation>
        <location evidence="2">Endoplasmic reticulum lumen</location>
    </subcellularLocation>
</comment>
<keyword evidence="8" id="KW-1015">Disulfide bond</keyword>
<evidence type="ECO:0000256" key="2">
    <source>
        <dbReference type="ARBA" id="ARBA00004319"/>
    </source>
</evidence>
<feature type="domain" description="Thioredoxin" evidence="13">
    <location>
        <begin position="296"/>
        <end position="413"/>
    </location>
</feature>
<dbReference type="CDD" id="cd02981">
    <property type="entry name" value="PDI_b_family"/>
    <property type="match status" value="1"/>
</dbReference>
<evidence type="ECO:0000259" key="13">
    <source>
        <dbReference type="PROSITE" id="PS51352"/>
    </source>
</evidence>
<keyword evidence="15" id="KW-1185">Reference proteome</keyword>
<organism evidence="14 15">
    <name type="scientific">Dorcoceras hygrometricum</name>
    <dbReference type="NCBI Taxonomy" id="472368"/>
    <lineage>
        <taxon>Eukaryota</taxon>
        <taxon>Viridiplantae</taxon>
        <taxon>Streptophyta</taxon>
        <taxon>Embryophyta</taxon>
        <taxon>Tracheophyta</taxon>
        <taxon>Spermatophyta</taxon>
        <taxon>Magnoliopsida</taxon>
        <taxon>eudicotyledons</taxon>
        <taxon>Gunneridae</taxon>
        <taxon>Pentapetalae</taxon>
        <taxon>asterids</taxon>
        <taxon>lamiids</taxon>
        <taxon>Lamiales</taxon>
        <taxon>Gesneriaceae</taxon>
        <taxon>Didymocarpoideae</taxon>
        <taxon>Trichosporeae</taxon>
        <taxon>Loxocarpinae</taxon>
        <taxon>Dorcoceras</taxon>
    </lineage>
</organism>
<evidence type="ECO:0000313" key="14">
    <source>
        <dbReference type="EMBL" id="KZV43800.1"/>
    </source>
</evidence>
<dbReference type="GO" id="GO:0034976">
    <property type="term" value="P:response to endoplasmic reticulum stress"/>
    <property type="evidence" value="ECO:0007669"/>
    <property type="project" value="TreeGrafter"/>
</dbReference>
<evidence type="ECO:0000256" key="4">
    <source>
        <dbReference type="ARBA" id="ARBA00012723"/>
    </source>
</evidence>
<evidence type="ECO:0000256" key="6">
    <source>
        <dbReference type="ARBA" id="ARBA00022737"/>
    </source>
</evidence>
<evidence type="ECO:0000256" key="7">
    <source>
        <dbReference type="ARBA" id="ARBA00022824"/>
    </source>
</evidence>